<dbReference type="InterPro" id="IPR001611">
    <property type="entry name" value="Leu-rich_rpt"/>
</dbReference>
<dbReference type="PROSITE" id="PS51450">
    <property type="entry name" value="LRR"/>
    <property type="match status" value="1"/>
</dbReference>
<dbReference type="Proteomes" id="UP000092612">
    <property type="component" value="Unassembled WGS sequence"/>
</dbReference>
<dbReference type="KEGG" id="prn:BW723_16020"/>
<gene>
    <name evidence="1" type="ORF">LPB301_07615</name>
</gene>
<accession>A0A1B8U1S2</accession>
<organism evidence="1 2">
    <name type="scientific">Polaribacter reichenbachii</name>
    <dbReference type="NCBI Taxonomy" id="996801"/>
    <lineage>
        <taxon>Bacteria</taxon>
        <taxon>Pseudomonadati</taxon>
        <taxon>Bacteroidota</taxon>
        <taxon>Flavobacteriia</taxon>
        <taxon>Flavobacteriales</taxon>
        <taxon>Flavobacteriaceae</taxon>
    </lineage>
</organism>
<reference evidence="2" key="1">
    <citation type="submission" date="2016-02" db="EMBL/GenBank/DDBJ databases">
        <title>Paenibacillus sp. LPB0068, isolated from Crassostrea gigas.</title>
        <authorList>
            <person name="Shin S.-K."/>
            <person name="Yi H."/>
        </authorList>
    </citation>
    <scope>NUCLEOTIDE SEQUENCE [LARGE SCALE GENOMIC DNA]</scope>
    <source>
        <strain evidence="2">KCTC 23969</strain>
    </source>
</reference>
<dbReference type="STRING" id="996801.BW723_16020"/>
<dbReference type="EMBL" id="LSFL01000027">
    <property type="protein sequence ID" value="OBY65818.1"/>
    <property type="molecule type" value="Genomic_DNA"/>
</dbReference>
<evidence type="ECO:0000313" key="2">
    <source>
        <dbReference type="Proteomes" id="UP000092612"/>
    </source>
</evidence>
<evidence type="ECO:0000313" key="1">
    <source>
        <dbReference type="EMBL" id="OBY65818.1"/>
    </source>
</evidence>
<comment type="caution">
    <text evidence="1">The sequence shown here is derived from an EMBL/GenBank/DDBJ whole genome shotgun (WGS) entry which is preliminary data.</text>
</comment>
<dbReference type="Gene3D" id="3.80.10.10">
    <property type="entry name" value="Ribonuclease Inhibitor"/>
    <property type="match status" value="1"/>
</dbReference>
<dbReference type="InterPro" id="IPR032675">
    <property type="entry name" value="LRR_dom_sf"/>
</dbReference>
<dbReference type="RefSeq" id="WP_068359813.1">
    <property type="nucleotide sequence ID" value="NZ_CP019337.1"/>
</dbReference>
<evidence type="ECO:0008006" key="3">
    <source>
        <dbReference type="Google" id="ProtNLM"/>
    </source>
</evidence>
<dbReference type="OrthoDB" id="5965518at2"/>
<keyword evidence="2" id="KW-1185">Reference proteome</keyword>
<proteinExistence type="predicted"/>
<name>A0A1B8U1S2_9FLAO</name>
<dbReference type="SUPFAM" id="SSF52058">
    <property type="entry name" value="L domain-like"/>
    <property type="match status" value="1"/>
</dbReference>
<protein>
    <recommendedName>
        <fullName evidence="3">Leucine-rich repeat domain-containing protein</fullName>
    </recommendedName>
</protein>
<dbReference type="AlphaFoldDB" id="A0A1B8U1S2"/>
<sequence length="245" mass="29075">MTKKDIEIGFWRFNDGFWSEPLTIENTEIYETEKLIINLSTFNQDYRNLSASKKRELKRVWAETLPKLENVKYLMTTHQIDQDFFEAICKMKNLEGIYIKWGKVESLENIANLNNLKHLYFGSNPRIESIEGILNLNKLITLELENFKNCKNLNKLEKLNNLQSLSIVASIDGPRIKFENLNFLSKLNNLKVLKLDVSLKYKKIEPILELKNLEKLWIPEHLYKKYDKNNLRKNFEKLKYGNLKN</sequence>